<comment type="caution">
    <text evidence="1">The sequence shown here is derived from an EMBL/GenBank/DDBJ whole genome shotgun (WGS) entry which is preliminary data.</text>
</comment>
<organism evidence="1 2">
    <name type="scientific">Ramlibacter agri</name>
    <dbReference type="NCBI Taxonomy" id="2728837"/>
    <lineage>
        <taxon>Bacteria</taxon>
        <taxon>Pseudomonadati</taxon>
        <taxon>Pseudomonadota</taxon>
        <taxon>Betaproteobacteria</taxon>
        <taxon>Burkholderiales</taxon>
        <taxon>Comamonadaceae</taxon>
        <taxon>Ramlibacter</taxon>
    </lineage>
</organism>
<dbReference type="EMBL" id="JABBFX010000001">
    <property type="protein sequence ID" value="NML42788.1"/>
    <property type="molecule type" value="Genomic_DNA"/>
</dbReference>
<protein>
    <submittedName>
        <fullName evidence="1">DUF3108 domain-containing protein</fullName>
    </submittedName>
</protein>
<dbReference type="RefSeq" id="WP_169417041.1">
    <property type="nucleotide sequence ID" value="NZ_JABBFX010000001.1"/>
</dbReference>
<evidence type="ECO:0000313" key="2">
    <source>
        <dbReference type="Proteomes" id="UP000541185"/>
    </source>
</evidence>
<dbReference type="AlphaFoldDB" id="A0A848H4X1"/>
<dbReference type="Proteomes" id="UP000541185">
    <property type="component" value="Unassembled WGS sequence"/>
</dbReference>
<evidence type="ECO:0000313" key="1">
    <source>
        <dbReference type="EMBL" id="NML42788.1"/>
    </source>
</evidence>
<reference evidence="1 2" key="1">
    <citation type="submission" date="2020-04" db="EMBL/GenBank/DDBJ databases">
        <title>Ramlibacter sp. G-1-2-2 isolated from soil.</title>
        <authorList>
            <person name="Dahal R.H."/>
        </authorList>
    </citation>
    <scope>NUCLEOTIDE SEQUENCE [LARGE SCALE GENOMIC DNA]</scope>
    <source>
        <strain evidence="1 2">G-1-2-2</strain>
    </source>
</reference>
<gene>
    <name evidence="1" type="ORF">HHL11_03425</name>
</gene>
<keyword evidence="2" id="KW-1185">Reference proteome</keyword>
<dbReference type="Pfam" id="PF11306">
    <property type="entry name" value="DUF3108"/>
    <property type="match status" value="1"/>
</dbReference>
<sequence>MKRAPAGTLRRLLPLAAGVLAVHLALLRMPALELAAKPPQSGTSFATRAIAAPVPAPAFEPAPTLLPVALEVPAAPAPRPRRVAPPRPVVRAEPLPLVAQALPEPAAPAPEVAPSSAPLGAGSAVLAASAPPSQASAPPATVPKGVKLPPTARFHYEVTATYKGLPLRGEGEIAWQQDGNSYELQMDARSPLLVGSRRQRSMGRITAHGLVPEHFYDRARSEQAAHFDPDKGRITFSNNQPDADWAAGMQDRLSVVLQLAGIMGGQPARFPAGSQIVVPTASTREAETWVFTVEAEEDLELPGGTVHAVKLERLPRRQYDVKVELWLAPRMDYAPVRLRLTNPNGDTVDQRWSSTDKG</sequence>
<proteinExistence type="predicted"/>
<name>A0A848H4X1_9BURK</name>
<accession>A0A848H4X1</accession>
<dbReference type="InterPro" id="IPR021457">
    <property type="entry name" value="DUF3108"/>
</dbReference>